<feature type="chain" id="PRO_5020316063" description="WH2 domain-containing protein" evidence="2">
    <location>
        <begin position="23"/>
        <end position="125"/>
    </location>
</feature>
<dbReference type="Proteomes" id="UP000268162">
    <property type="component" value="Unassembled WGS sequence"/>
</dbReference>
<feature type="region of interest" description="Disordered" evidence="1">
    <location>
        <begin position="43"/>
        <end position="101"/>
    </location>
</feature>
<organism evidence="3 4">
    <name type="scientific">Dimargaris cristalligena</name>
    <dbReference type="NCBI Taxonomy" id="215637"/>
    <lineage>
        <taxon>Eukaryota</taxon>
        <taxon>Fungi</taxon>
        <taxon>Fungi incertae sedis</taxon>
        <taxon>Zoopagomycota</taxon>
        <taxon>Kickxellomycotina</taxon>
        <taxon>Dimargaritomycetes</taxon>
        <taxon>Dimargaritales</taxon>
        <taxon>Dimargaritaceae</taxon>
        <taxon>Dimargaris</taxon>
    </lineage>
</organism>
<evidence type="ECO:0000313" key="3">
    <source>
        <dbReference type="EMBL" id="RKP38751.1"/>
    </source>
</evidence>
<evidence type="ECO:0000313" key="4">
    <source>
        <dbReference type="Proteomes" id="UP000268162"/>
    </source>
</evidence>
<keyword evidence="4" id="KW-1185">Reference proteome</keyword>
<keyword evidence="2" id="KW-0732">Signal</keyword>
<dbReference type="EMBL" id="ML002333">
    <property type="protein sequence ID" value="RKP38751.1"/>
    <property type="molecule type" value="Genomic_DNA"/>
</dbReference>
<dbReference type="AlphaFoldDB" id="A0A4Q0A014"/>
<sequence length="125" mass="13253">MRFVIPATLALIASTTLALVLAHPLPSGLDYNPSQVSPVHLVRRARKSGSTSKPTQTRKSGGTNKPPEAQNNIGVKPGNSGSLIDRFNRKPQKPASAQQLGKIQAEIQRIENKTPNGGAATVKPN</sequence>
<accession>A0A4Q0A014</accession>
<gene>
    <name evidence="3" type="ORF">BJ085DRAFT_37413</name>
</gene>
<feature type="signal peptide" evidence="2">
    <location>
        <begin position="1"/>
        <end position="22"/>
    </location>
</feature>
<name>A0A4Q0A014_9FUNG</name>
<evidence type="ECO:0008006" key="5">
    <source>
        <dbReference type="Google" id="ProtNLM"/>
    </source>
</evidence>
<reference evidence="4" key="1">
    <citation type="journal article" date="2018" name="Nat. Microbiol.">
        <title>Leveraging single-cell genomics to expand the fungal tree of life.</title>
        <authorList>
            <person name="Ahrendt S.R."/>
            <person name="Quandt C.A."/>
            <person name="Ciobanu D."/>
            <person name="Clum A."/>
            <person name="Salamov A."/>
            <person name="Andreopoulos B."/>
            <person name="Cheng J.F."/>
            <person name="Woyke T."/>
            <person name="Pelin A."/>
            <person name="Henrissat B."/>
            <person name="Reynolds N.K."/>
            <person name="Benny G.L."/>
            <person name="Smith M.E."/>
            <person name="James T.Y."/>
            <person name="Grigoriev I.V."/>
        </authorList>
    </citation>
    <scope>NUCLEOTIDE SEQUENCE [LARGE SCALE GENOMIC DNA]</scope>
    <source>
        <strain evidence="4">RSA 468</strain>
    </source>
</reference>
<evidence type="ECO:0000256" key="2">
    <source>
        <dbReference type="SAM" id="SignalP"/>
    </source>
</evidence>
<evidence type="ECO:0000256" key="1">
    <source>
        <dbReference type="SAM" id="MobiDB-lite"/>
    </source>
</evidence>
<proteinExistence type="predicted"/>
<feature type="compositionally biased region" description="Polar residues" evidence="1">
    <location>
        <begin position="48"/>
        <end position="73"/>
    </location>
</feature>
<protein>
    <recommendedName>
        <fullName evidence="5">WH2 domain-containing protein</fullName>
    </recommendedName>
</protein>